<dbReference type="Proteomes" id="UP000193529">
    <property type="component" value="Unassembled WGS sequence"/>
</dbReference>
<keyword evidence="3" id="KW-1185">Reference proteome</keyword>
<dbReference type="RefSeq" id="WP_085078658.1">
    <property type="nucleotide sequence ID" value="NZ_LQPJ01000102.1"/>
</dbReference>
<comment type="caution">
    <text evidence="2">The sequence shown here is derived from an EMBL/GenBank/DDBJ whole genome shotgun (WGS) entry which is preliminary data.</text>
</comment>
<protein>
    <submittedName>
        <fullName evidence="2">Uncharacterized protein</fullName>
    </submittedName>
</protein>
<keyword evidence="1" id="KW-0732">Signal</keyword>
<accession>A0A1X1ZLW6</accession>
<dbReference type="OrthoDB" id="4619761at2"/>
<sequence length="132" mass="14302">MIRLLLGVVSVFAVISAGWLAPAARAAENVTYEVVSDNVAVVDGIEYFDGTRRILLRNVPLPWRTTAQVANPRSLGTDGAEVRANWYTGRLGKFVMVRIYFGDVVRCENALDLGNAACYGSTSFSTAINGDE</sequence>
<feature type="signal peptide" evidence="1">
    <location>
        <begin position="1"/>
        <end position="26"/>
    </location>
</feature>
<evidence type="ECO:0000256" key="1">
    <source>
        <dbReference type="SAM" id="SignalP"/>
    </source>
</evidence>
<reference evidence="2 3" key="1">
    <citation type="submission" date="2016-01" db="EMBL/GenBank/DDBJ databases">
        <title>The new phylogeny of the genus Mycobacterium.</title>
        <authorList>
            <person name="Tarcisio F."/>
            <person name="Conor M."/>
            <person name="Antonella G."/>
            <person name="Elisabetta G."/>
            <person name="Giulia F.S."/>
            <person name="Sara T."/>
            <person name="Anna F."/>
            <person name="Clotilde B."/>
            <person name="Roberto B."/>
            <person name="Veronica D.S."/>
            <person name="Fabio R."/>
            <person name="Monica P."/>
            <person name="Olivier J."/>
            <person name="Enrico T."/>
            <person name="Nicola S."/>
        </authorList>
    </citation>
    <scope>NUCLEOTIDE SEQUENCE [LARGE SCALE GENOMIC DNA]</scope>
    <source>
        <strain evidence="2 3">DSM 44572</strain>
    </source>
</reference>
<dbReference type="STRING" id="153971.AWC19_09530"/>
<dbReference type="EMBL" id="LQPJ01000102">
    <property type="protein sequence ID" value="ORW24340.1"/>
    <property type="molecule type" value="Genomic_DNA"/>
</dbReference>
<feature type="chain" id="PRO_5013049643" evidence="1">
    <location>
        <begin position="27"/>
        <end position="132"/>
    </location>
</feature>
<proteinExistence type="predicted"/>
<organism evidence="2 3">
    <name type="scientific">Mycobacterium palustre</name>
    <dbReference type="NCBI Taxonomy" id="153971"/>
    <lineage>
        <taxon>Bacteria</taxon>
        <taxon>Bacillati</taxon>
        <taxon>Actinomycetota</taxon>
        <taxon>Actinomycetes</taxon>
        <taxon>Mycobacteriales</taxon>
        <taxon>Mycobacteriaceae</taxon>
        <taxon>Mycobacterium</taxon>
        <taxon>Mycobacterium simiae complex</taxon>
    </lineage>
</organism>
<evidence type="ECO:0000313" key="2">
    <source>
        <dbReference type="EMBL" id="ORW24340.1"/>
    </source>
</evidence>
<dbReference type="AlphaFoldDB" id="A0A1X1ZLW6"/>
<name>A0A1X1ZLW6_9MYCO</name>
<gene>
    <name evidence="2" type="ORF">AWC19_09530</name>
</gene>
<evidence type="ECO:0000313" key="3">
    <source>
        <dbReference type="Proteomes" id="UP000193529"/>
    </source>
</evidence>